<evidence type="ECO:0000313" key="2">
    <source>
        <dbReference type="Proteomes" id="UP000192727"/>
    </source>
</evidence>
<accession>A0A1V0V0E4</accession>
<geneLocation type="plasmid" evidence="2">
    <name>pplp3</name>
</geneLocation>
<organism evidence="1 2">
    <name type="scientific">Paenibacillus larvae subsp. pulvifaciens</name>
    <dbReference type="NCBI Taxonomy" id="1477"/>
    <lineage>
        <taxon>Bacteria</taxon>
        <taxon>Bacillati</taxon>
        <taxon>Bacillota</taxon>
        <taxon>Bacilli</taxon>
        <taxon>Bacillales</taxon>
        <taxon>Paenibacillaceae</taxon>
        <taxon>Paenibacillus</taxon>
    </lineage>
</organism>
<evidence type="ECO:0000313" key="1">
    <source>
        <dbReference type="EMBL" id="ARF70660.1"/>
    </source>
</evidence>
<gene>
    <name evidence="1" type="ORF">B7C51_24610</name>
</gene>
<dbReference type="AlphaFoldDB" id="A0A1V0V0E4"/>
<dbReference type="EMBL" id="CP020558">
    <property type="protein sequence ID" value="ARF70660.1"/>
    <property type="molecule type" value="Genomic_DNA"/>
</dbReference>
<reference evidence="1 2" key="1">
    <citation type="submission" date="2017-03" db="EMBL/GenBank/DDBJ databases">
        <title>Paenibacillus larvae genome sequencing.</title>
        <authorList>
            <person name="Dingman D.W."/>
        </authorList>
    </citation>
    <scope>NUCLEOTIDE SEQUENCE [LARGE SCALE GENOMIC DNA]</scope>
    <source>
        <strain evidence="1 2">SAG 10367</strain>
        <plasmid evidence="2">pplp3</plasmid>
    </source>
</reference>
<protein>
    <submittedName>
        <fullName evidence="1">Uncharacterized protein</fullName>
    </submittedName>
</protein>
<keyword evidence="1" id="KW-0614">Plasmid</keyword>
<sequence>MELIKEFQERAAELYDRVSGGTYGRYYYFTWDMSSEISEIIISSSSNVYCEGKKMYGASRRIQTSKKKYVDEMTSYFIMDIEGLR</sequence>
<name>A0A1V0V0E4_9BACL</name>
<proteinExistence type="predicted"/>
<dbReference type="Proteomes" id="UP000192727">
    <property type="component" value="Plasmid pPLP3"/>
</dbReference>
<dbReference type="RefSeq" id="WP_083041642.1">
    <property type="nucleotide sequence ID" value="NZ_CP020558.1"/>
</dbReference>